<feature type="region of interest" description="Disordered" evidence="6">
    <location>
        <begin position="17"/>
        <end position="54"/>
    </location>
</feature>
<gene>
    <name evidence="7" type="ORF">ACFFR3_34925</name>
</gene>
<evidence type="ECO:0000313" key="7">
    <source>
        <dbReference type="EMBL" id="MFB9474717.1"/>
    </source>
</evidence>
<feature type="compositionally biased region" description="Polar residues" evidence="6">
    <location>
        <begin position="163"/>
        <end position="173"/>
    </location>
</feature>
<evidence type="ECO:0000256" key="5">
    <source>
        <dbReference type="ARBA" id="ARBA00023172"/>
    </source>
</evidence>
<keyword evidence="5" id="KW-0233">DNA recombination</keyword>
<accession>A0ABV5NWQ9</accession>
<dbReference type="Proteomes" id="UP001589568">
    <property type="component" value="Unassembled WGS sequence"/>
</dbReference>
<keyword evidence="3" id="KW-0815">Transposition</keyword>
<evidence type="ECO:0000256" key="6">
    <source>
        <dbReference type="SAM" id="MobiDB-lite"/>
    </source>
</evidence>
<name>A0ABV5NWQ9_9ACTN</name>
<organism evidence="7 8">
    <name type="scientific">Nonomuraea salmonea</name>
    <dbReference type="NCBI Taxonomy" id="46181"/>
    <lineage>
        <taxon>Bacteria</taxon>
        <taxon>Bacillati</taxon>
        <taxon>Actinomycetota</taxon>
        <taxon>Actinomycetes</taxon>
        <taxon>Streptosporangiales</taxon>
        <taxon>Streptosporangiaceae</taxon>
        <taxon>Nonomuraea</taxon>
    </lineage>
</organism>
<feature type="compositionally biased region" description="Pro residues" evidence="6">
    <location>
        <begin position="179"/>
        <end position="189"/>
    </location>
</feature>
<reference evidence="7 8" key="1">
    <citation type="submission" date="2024-09" db="EMBL/GenBank/DDBJ databases">
        <authorList>
            <person name="Sun Q."/>
            <person name="Mori K."/>
        </authorList>
    </citation>
    <scope>NUCLEOTIDE SEQUENCE [LARGE SCALE GENOMIC DNA]</scope>
    <source>
        <strain evidence="7 8">JCM 3324</strain>
    </source>
</reference>
<comment type="function">
    <text evidence="1">Required for the transposition of the insertion element.</text>
</comment>
<feature type="region of interest" description="Disordered" evidence="6">
    <location>
        <begin position="140"/>
        <end position="195"/>
    </location>
</feature>
<feature type="compositionally biased region" description="Basic and acidic residues" evidence="6">
    <location>
        <begin position="40"/>
        <end position="53"/>
    </location>
</feature>
<dbReference type="InterPro" id="IPR001207">
    <property type="entry name" value="Transposase_mutator"/>
</dbReference>
<dbReference type="EMBL" id="JBHMCF010000039">
    <property type="protein sequence ID" value="MFB9474717.1"/>
    <property type="molecule type" value="Genomic_DNA"/>
</dbReference>
<evidence type="ECO:0000256" key="3">
    <source>
        <dbReference type="ARBA" id="ARBA00022578"/>
    </source>
</evidence>
<dbReference type="RefSeq" id="WP_379484525.1">
    <property type="nucleotide sequence ID" value="NZ_JBHMCF010000039.1"/>
</dbReference>
<comment type="similarity">
    <text evidence="2">Belongs to the transposase mutator family.</text>
</comment>
<evidence type="ECO:0000256" key="1">
    <source>
        <dbReference type="ARBA" id="ARBA00002190"/>
    </source>
</evidence>
<comment type="caution">
    <text evidence="7">The sequence shown here is derived from an EMBL/GenBank/DDBJ whole genome shotgun (WGS) entry which is preliminary data.</text>
</comment>
<evidence type="ECO:0000313" key="8">
    <source>
        <dbReference type="Proteomes" id="UP001589568"/>
    </source>
</evidence>
<dbReference type="Pfam" id="PF00872">
    <property type="entry name" value="Transposase_mut"/>
    <property type="match status" value="1"/>
</dbReference>
<evidence type="ECO:0000256" key="4">
    <source>
        <dbReference type="ARBA" id="ARBA00023125"/>
    </source>
</evidence>
<sequence>MARPAYQRRRTGLLPLAAPAVSHASRQTRAGQGQRRRPGRREGRLLSDLHLSDPGDDVTAGQQLVDWVQQRIDAFADTWASRYPAAVKCLLTDRQGLTTNLCFPLEHHRRVRHSNFIERTFGETRRRVKVIGRFPSGTASPWFGPSLTEPPAAGAAPPIPATSCASCTTSAKPCTTRPLAPPGRRPSPGPVSEAA</sequence>
<keyword evidence="8" id="KW-1185">Reference proteome</keyword>
<proteinExistence type="inferred from homology"/>
<evidence type="ECO:0000256" key="2">
    <source>
        <dbReference type="ARBA" id="ARBA00010961"/>
    </source>
</evidence>
<protein>
    <submittedName>
        <fullName evidence="7">Transposase</fullName>
    </submittedName>
</protein>
<keyword evidence="4" id="KW-0238">DNA-binding</keyword>